<evidence type="ECO:0000313" key="2">
    <source>
        <dbReference type="EMBL" id="VEU76335.1"/>
    </source>
</evidence>
<evidence type="ECO:0000313" key="3">
    <source>
        <dbReference type="Proteomes" id="UP000289497"/>
    </source>
</evidence>
<dbReference type="EMBL" id="LR215039">
    <property type="protein sequence ID" value="VEU76335.1"/>
    <property type="molecule type" value="Genomic_DNA"/>
</dbReference>
<dbReference type="RefSeq" id="WP_036434952.1">
    <property type="nucleotide sequence ID" value="NZ_LR215039.1"/>
</dbReference>
<dbReference type="PANTHER" id="PTHR30399">
    <property type="entry name" value="UNCHARACTERIZED PROTEIN YGJP"/>
    <property type="match status" value="1"/>
</dbReference>
<feature type="domain" description="YgjP-like metallopeptidase" evidence="1">
    <location>
        <begin position="124"/>
        <end position="238"/>
    </location>
</feature>
<dbReference type="Pfam" id="PF01863">
    <property type="entry name" value="YgjP-like"/>
    <property type="match status" value="1"/>
</dbReference>
<dbReference type="AlphaFoldDB" id="A0A449B6Z3"/>
<gene>
    <name evidence="2" type="ORF">NCTC10179_00511</name>
</gene>
<dbReference type="Gene3D" id="3.30.2010.10">
    <property type="entry name" value="Metalloproteases ('zincins'), catalytic domain"/>
    <property type="match status" value="1"/>
</dbReference>
<dbReference type="Proteomes" id="UP000289497">
    <property type="component" value="Chromosome"/>
</dbReference>
<dbReference type="PANTHER" id="PTHR30399:SF1">
    <property type="entry name" value="UTP PYROPHOSPHATASE"/>
    <property type="match status" value="1"/>
</dbReference>
<dbReference type="InterPro" id="IPR053136">
    <property type="entry name" value="UTP_pyrophosphatase-like"/>
</dbReference>
<sequence>MLKAVVKNVNYKDQNLKYTVVYTDNLRYSKAHIADGKLIIRLSKFANLEVENKLLSKSISRYYQYKKYYFDISKDSFFLFGEKVFWNIVSTPFSSYIKIANQNNELMSLISLKNSFWVLQKNDPIKSNELVVNSINKWIKKLLIQKLETFQTEISTFYKTYNSKIVIFNKDRTWGTNYITKKTISYAFNCYILSNYYLKFIVAHEVVHNLVRGHSSTFYAKLNLMYPEYKKIDQDLDQLIFDFNRK</sequence>
<dbReference type="InterPro" id="IPR002725">
    <property type="entry name" value="YgjP-like_metallopeptidase"/>
</dbReference>
<protein>
    <submittedName>
        <fullName evidence="2">Protein of uncharacterized function DUF45</fullName>
    </submittedName>
</protein>
<proteinExistence type="predicted"/>
<keyword evidence="3" id="KW-1185">Reference proteome</keyword>
<organism evidence="2 3">
    <name type="scientific">Mycoplasmopsis columboralis</name>
    <dbReference type="NCBI Taxonomy" id="171282"/>
    <lineage>
        <taxon>Bacteria</taxon>
        <taxon>Bacillati</taxon>
        <taxon>Mycoplasmatota</taxon>
        <taxon>Mycoplasmoidales</taxon>
        <taxon>Metamycoplasmataceae</taxon>
        <taxon>Mycoplasmopsis</taxon>
    </lineage>
</organism>
<evidence type="ECO:0000259" key="1">
    <source>
        <dbReference type="Pfam" id="PF01863"/>
    </source>
</evidence>
<reference evidence="2 3" key="1">
    <citation type="submission" date="2019-01" db="EMBL/GenBank/DDBJ databases">
        <authorList>
            <consortium name="Pathogen Informatics"/>
        </authorList>
    </citation>
    <scope>NUCLEOTIDE SEQUENCE [LARGE SCALE GENOMIC DNA]</scope>
    <source>
        <strain evidence="2 3">NCTC10179</strain>
    </source>
</reference>
<name>A0A449B6Z3_9BACT</name>
<accession>A0A449B6Z3</accession>
<dbReference type="KEGG" id="mcou:NCTC10179_00511"/>
<dbReference type="OrthoDB" id="9811177at2"/>